<evidence type="ECO:0000313" key="2">
    <source>
        <dbReference type="Proteomes" id="UP000017836"/>
    </source>
</evidence>
<dbReference type="Proteomes" id="UP000017836">
    <property type="component" value="Unassembled WGS sequence"/>
</dbReference>
<organism evidence="1 2">
    <name type="scientific">Amborella trichopoda</name>
    <dbReference type="NCBI Taxonomy" id="13333"/>
    <lineage>
        <taxon>Eukaryota</taxon>
        <taxon>Viridiplantae</taxon>
        <taxon>Streptophyta</taxon>
        <taxon>Embryophyta</taxon>
        <taxon>Tracheophyta</taxon>
        <taxon>Spermatophyta</taxon>
        <taxon>Magnoliopsida</taxon>
        <taxon>Amborellales</taxon>
        <taxon>Amborellaceae</taxon>
        <taxon>Amborella</taxon>
    </lineage>
</organism>
<dbReference type="EMBL" id="KI392060">
    <property type="protein sequence ID" value="ERN20260.1"/>
    <property type="molecule type" value="Genomic_DNA"/>
</dbReference>
<sequence>MRRLLSDYRLHRQETSQLAARRTGSTQAPTTLRAGEKELLSMALKHRTALNQSAPYTHNSTTLYCIQSDSVGWLAGWWVAIFSSSKSFRNQYKSTKIEVDRFKGDETP</sequence>
<dbReference type="Gramene" id="ERN20260">
    <property type="protein sequence ID" value="ERN20260"/>
    <property type="gene ID" value="AMTR_s00066p00163080"/>
</dbReference>
<evidence type="ECO:0000313" key="1">
    <source>
        <dbReference type="EMBL" id="ERN20260.1"/>
    </source>
</evidence>
<keyword evidence="2" id="KW-1185">Reference proteome</keyword>
<proteinExistence type="predicted"/>
<dbReference type="AlphaFoldDB" id="U5DDF9"/>
<dbReference type="HOGENOM" id="CLU_2200487_0_0_1"/>
<name>U5DDF9_AMBTC</name>
<reference evidence="2" key="1">
    <citation type="journal article" date="2013" name="Science">
        <title>The Amborella genome and the evolution of flowering plants.</title>
        <authorList>
            <consortium name="Amborella Genome Project"/>
        </authorList>
    </citation>
    <scope>NUCLEOTIDE SEQUENCE [LARGE SCALE GENOMIC DNA]</scope>
</reference>
<gene>
    <name evidence="1" type="ORF">AMTR_s00066p00163080</name>
</gene>
<accession>U5DDF9</accession>
<protein>
    <submittedName>
        <fullName evidence="1">Uncharacterized protein</fullName>
    </submittedName>
</protein>